<evidence type="ECO:0000256" key="1">
    <source>
        <dbReference type="SAM" id="Phobius"/>
    </source>
</evidence>
<feature type="transmembrane region" description="Helical" evidence="1">
    <location>
        <begin position="142"/>
        <end position="162"/>
    </location>
</feature>
<evidence type="ECO:0000313" key="2">
    <source>
        <dbReference type="EMBL" id="EFH90121.1"/>
    </source>
</evidence>
<keyword evidence="1" id="KW-0472">Membrane</keyword>
<name>D6TD70_KTERA</name>
<gene>
    <name evidence="2" type="ORF">Krac_11729</name>
</gene>
<protein>
    <submittedName>
        <fullName evidence="2">Uncharacterized protein</fullName>
    </submittedName>
</protein>
<keyword evidence="1" id="KW-1133">Transmembrane helix</keyword>
<keyword evidence="3" id="KW-1185">Reference proteome</keyword>
<dbReference type="InParanoid" id="D6TD70"/>
<comment type="caution">
    <text evidence="2">The sequence shown here is derived from an EMBL/GenBank/DDBJ whole genome shotgun (WGS) entry which is preliminary data.</text>
</comment>
<feature type="transmembrane region" description="Helical" evidence="1">
    <location>
        <begin position="103"/>
        <end position="122"/>
    </location>
</feature>
<dbReference type="AlphaFoldDB" id="D6TD70"/>
<feature type="transmembrane region" description="Helical" evidence="1">
    <location>
        <begin position="12"/>
        <end position="34"/>
    </location>
</feature>
<evidence type="ECO:0000313" key="3">
    <source>
        <dbReference type="Proteomes" id="UP000004508"/>
    </source>
</evidence>
<keyword evidence="1" id="KW-0812">Transmembrane</keyword>
<dbReference type="RefSeq" id="WP_007907199.1">
    <property type="nucleotide sequence ID" value="NZ_ADVG01000001.1"/>
</dbReference>
<proteinExistence type="predicted"/>
<dbReference type="STRING" id="485913.Krac_11729"/>
<sequence>MLTRPESRSYLIASLGALIAAFTFLFLPFGTISYQMAGSQRGITITAGDFTSNGAWFTLPLGVVWLSVLLLLAIIGIALYTLTQNTKSNTSEEIYHSRWAGEIITTLGIASLVLYLWSYFLVTLRIQGVYPAQMQAGVSLGIGSLLTIFFMLVTIAGGVLTLTNKRKARKQSTGQLTIKNNAQAKL</sequence>
<dbReference type="Proteomes" id="UP000004508">
    <property type="component" value="Unassembled WGS sequence"/>
</dbReference>
<feature type="transmembrane region" description="Helical" evidence="1">
    <location>
        <begin position="54"/>
        <end position="82"/>
    </location>
</feature>
<dbReference type="EMBL" id="ADVG01000001">
    <property type="protein sequence ID" value="EFH90121.1"/>
    <property type="molecule type" value="Genomic_DNA"/>
</dbReference>
<accession>D6TD70</accession>
<organism evidence="2 3">
    <name type="scientific">Ktedonobacter racemifer DSM 44963</name>
    <dbReference type="NCBI Taxonomy" id="485913"/>
    <lineage>
        <taxon>Bacteria</taxon>
        <taxon>Bacillati</taxon>
        <taxon>Chloroflexota</taxon>
        <taxon>Ktedonobacteria</taxon>
        <taxon>Ktedonobacterales</taxon>
        <taxon>Ktedonobacteraceae</taxon>
        <taxon>Ktedonobacter</taxon>
    </lineage>
</organism>
<reference evidence="2 3" key="1">
    <citation type="journal article" date="2011" name="Stand. Genomic Sci.">
        <title>Non-contiguous finished genome sequence and contextual data of the filamentous soil bacterium Ktedonobacter racemifer type strain (SOSP1-21).</title>
        <authorList>
            <person name="Chang Y.J."/>
            <person name="Land M."/>
            <person name="Hauser L."/>
            <person name="Chertkov O."/>
            <person name="Del Rio T.G."/>
            <person name="Nolan M."/>
            <person name="Copeland A."/>
            <person name="Tice H."/>
            <person name="Cheng J.F."/>
            <person name="Lucas S."/>
            <person name="Han C."/>
            <person name="Goodwin L."/>
            <person name="Pitluck S."/>
            <person name="Ivanova N."/>
            <person name="Ovchinikova G."/>
            <person name="Pati A."/>
            <person name="Chen A."/>
            <person name="Palaniappan K."/>
            <person name="Mavromatis K."/>
            <person name="Liolios K."/>
            <person name="Brettin T."/>
            <person name="Fiebig A."/>
            <person name="Rohde M."/>
            <person name="Abt B."/>
            <person name="Goker M."/>
            <person name="Detter J.C."/>
            <person name="Woyke T."/>
            <person name="Bristow J."/>
            <person name="Eisen J.A."/>
            <person name="Markowitz V."/>
            <person name="Hugenholtz P."/>
            <person name="Kyrpides N.C."/>
            <person name="Klenk H.P."/>
            <person name="Lapidus A."/>
        </authorList>
    </citation>
    <scope>NUCLEOTIDE SEQUENCE [LARGE SCALE GENOMIC DNA]</scope>
    <source>
        <strain evidence="3">DSM 44963</strain>
    </source>
</reference>